<evidence type="ECO:0000313" key="2">
    <source>
        <dbReference type="Proteomes" id="UP000316282"/>
    </source>
</evidence>
<sequence length="79" mass="9592">MLDIYVLTAFDFYRQKHYTSRFYEYDDAERTARFLMQKDPNVWAVKIHKQEWGPVEKTALKRVHSRTFEQLFKSNEGGK</sequence>
<dbReference type="Proteomes" id="UP000316282">
    <property type="component" value="Unassembled WGS sequence"/>
</dbReference>
<protein>
    <submittedName>
        <fullName evidence="1">Uncharacterized protein</fullName>
    </submittedName>
</protein>
<name>A0A502LGX2_HAEHA</name>
<comment type="caution">
    <text evidence="1">The sequence shown here is derived from an EMBL/GenBank/DDBJ whole genome shotgun (WGS) entry which is preliminary data.</text>
</comment>
<dbReference type="EMBL" id="SDPD01000007">
    <property type="protein sequence ID" value="TPH21505.1"/>
    <property type="molecule type" value="Genomic_DNA"/>
</dbReference>
<reference evidence="1 2" key="1">
    <citation type="submission" date="2019-01" db="EMBL/GenBank/DDBJ databases">
        <title>Comparative genomic analysis identifies haemin-independent Haemophilus haemolyticus: a formal re-classification of Haemophilus intermedius.</title>
        <authorList>
            <person name="Harris T.M."/>
            <person name="Price E.P."/>
            <person name="Sarovich D.S."/>
            <person name="Norskov-Lauritsen N."/>
            <person name="Beissbarth J."/>
            <person name="Chang A.B."/>
            <person name="Smith-Vaughan H.C."/>
        </authorList>
    </citation>
    <scope>NUCLEOTIDE SEQUENCE [LARGE SCALE GENOMIC DNA]</scope>
    <source>
        <strain evidence="1 2">60982 B Hi-1</strain>
    </source>
</reference>
<dbReference type="AlphaFoldDB" id="A0A502LGX2"/>
<accession>A0A502LGX2</accession>
<dbReference type="RefSeq" id="WP_140527416.1">
    <property type="nucleotide sequence ID" value="NZ_SDPD01000007.1"/>
</dbReference>
<evidence type="ECO:0000313" key="1">
    <source>
        <dbReference type="EMBL" id="TPH21505.1"/>
    </source>
</evidence>
<proteinExistence type="predicted"/>
<gene>
    <name evidence="1" type="ORF">EUX52_04790</name>
</gene>
<organism evidence="1 2">
    <name type="scientific">Haemophilus haemolyticus</name>
    <dbReference type="NCBI Taxonomy" id="726"/>
    <lineage>
        <taxon>Bacteria</taxon>
        <taxon>Pseudomonadati</taxon>
        <taxon>Pseudomonadota</taxon>
        <taxon>Gammaproteobacteria</taxon>
        <taxon>Pasteurellales</taxon>
        <taxon>Pasteurellaceae</taxon>
        <taxon>Haemophilus</taxon>
    </lineage>
</organism>